<dbReference type="EnsemblPlants" id="AES69166">
    <property type="protein sequence ID" value="AES69166"/>
    <property type="gene ID" value="MTR_3g023330"/>
</dbReference>
<dbReference type="HOGENOM" id="CLU_010721_2_0_1"/>
<dbReference type="InterPro" id="IPR053781">
    <property type="entry name" value="F-box_AtFBL13-like"/>
</dbReference>
<sequence length="358" mass="40757">MKRERHNHNQEKNEDRLSVLPECILLHILSFLDPKEAVQTCILSKSWKNLWKYLPILKLTFRHFKKNPKGFTKFVSQILSLRNDSTALHTLDFHCRGRLELHILERILKYAFSHNVQRLGVDLSCNIPQFPLSFFSCHTLTSLDLRIHFFTLTNLFPDSLDLPALTNLSLQGFLFCVGDDGRANPFSTLNKLNSLIINRCAVRDKQNLYISSATLANLKLINDFSSSRIKFQLSTPSLCTFAYRGHVGFQKLFTSNSNLSSIKHVNLDVSIGFEMQSNSADNPLLLLDLLVELANVESLTISSFTLEVLSLVHDLSKVEFNFLHNLKSLKVNTYQQSIPDGILNFLLQNAPSTKVGIH</sequence>
<dbReference type="EMBL" id="CM001219">
    <property type="protein sequence ID" value="AES69166.2"/>
    <property type="molecule type" value="Genomic_DNA"/>
</dbReference>
<reference evidence="2 5" key="2">
    <citation type="journal article" date="2014" name="BMC Genomics">
        <title>An improved genome release (version Mt4.0) for the model legume Medicago truncatula.</title>
        <authorList>
            <person name="Tang H."/>
            <person name="Krishnakumar V."/>
            <person name="Bidwell S."/>
            <person name="Rosen B."/>
            <person name="Chan A."/>
            <person name="Zhou S."/>
            <person name="Gentzbittel L."/>
            <person name="Childs K.L."/>
            <person name="Yandell M."/>
            <person name="Gundlach H."/>
            <person name="Mayer K.F."/>
            <person name="Schwartz D.C."/>
            <person name="Town C.D."/>
        </authorList>
    </citation>
    <scope>GENOME REANNOTATION</scope>
    <source>
        <strain evidence="4 5">cv. Jemalong A17</strain>
    </source>
</reference>
<dbReference type="EMBL" id="PSQE01000003">
    <property type="protein sequence ID" value="RHN65990.1"/>
    <property type="molecule type" value="Genomic_DNA"/>
</dbReference>
<evidence type="ECO:0000313" key="2">
    <source>
        <dbReference type="EMBL" id="AES69166.2"/>
    </source>
</evidence>
<dbReference type="PANTHER" id="PTHR32212:SF269">
    <property type="entry name" value="F-BOX_RNI_FBD-LIKE DOMAIN PROTEIN"/>
    <property type="match status" value="1"/>
</dbReference>
<dbReference type="Pfam" id="PF00646">
    <property type="entry name" value="F-box"/>
    <property type="match status" value="1"/>
</dbReference>
<dbReference type="Proteomes" id="UP000002051">
    <property type="component" value="Chromosome 3"/>
</dbReference>
<dbReference type="SUPFAM" id="SSF81383">
    <property type="entry name" value="F-box domain"/>
    <property type="match status" value="1"/>
</dbReference>
<dbReference type="Proteomes" id="UP000265566">
    <property type="component" value="Chromosome 3"/>
</dbReference>
<dbReference type="InterPro" id="IPR001810">
    <property type="entry name" value="F-box_dom"/>
</dbReference>
<reference evidence="3" key="5">
    <citation type="journal article" date="2018" name="Nat. Plants">
        <title>Whole-genome landscape of Medicago truncatula symbiotic genes.</title>
        <authorList>
            <person name="Pecrix Y."/>
            <person name="Gamas P."/>
            <person name="Carrere S."/>
        </authorList>
    </citation>
    <scope>NUCLEOTIDE SEQUENCE</scope>
    <source>
        <tissue evidence="3">Leaves</tissue>
    </source>
</reference>
<accession>A0A0C3VCS2</accession>
<keyword evidence="5" id="KW-1185">Reference proteome</keyword>
<dbReference type="PROSITE" id="PS50181">
    <property type="entry name" value="FBOX"/>
    <property type="match status" value="1"/>
</dbReference>
<evidence type="ECO:0000313" key="5">
    <source>
        <dbReference type="Proteomes" id="UP000002051"/>
    </source>
</evidence>
<accession>G7IWB5</accession>
<reference evidence="2 5" key="1">
    <citation type="journal article" date="2011" name="Nature">
        <title>The Medicago genome provides insight into the evolution of rhizobial symbioses.</title>
        <authorList>
            <person name="Young N.D."/>
            <person name="Debelle F."/>
            <person name="Oldroyd G.E."/>
            <person name="Geurts R."/>
            <person name="Cannon S.B."/>
            <person name="Udvardi M.K."/>
            <person name="Benedito V.A."/>
            <person name="Mayer K.F."/>
            <person name="Gouzy J."/>
            <person name="Schoof H."/>
            <person name="Van de Peer Y."/>
            <person name="Proost S."/>
            <person name="Cook D.R."/>
            <person name="Meyers B.C."/>
            <person name="Spannagl M."/>
            <person name="Cheung F."/>
            <person name="De Mita S."/>
            <person name="Krishnakumar V."/>
            <person name="Gundlach H."/>
            <person name="Zhou S."/>
            <person name="Mudge J."/>
            <person name="Bharti A.K."/>
            <person name="Murray J.D."/>
            <person name="Naoumkina M.A."/>
            <person name="Rosen B."/>
            <person name="Silverstein K.A."/>
            <person name="Tang H."/>
            <person name="Rombauts S."/>
            <person name="Zhao P.X."/>
            <person name="Zhou P."/>
            <person name="Barbe V."/>
            <person name="Bardou P."/>
            <person name="Bechner M."/>
            <person name="Bellec A."/>
            <person name="Berger A."/>
            <person name="Berges H."/>
            <person name="Bidwell S."/>
            <person name="Bisseling T."/>
            <person name="Choisne N."/>
            <person name="Couloux A."/>
            <person name="Denny R."/>
            <person name="Deshpande S."/>
            <person name="Dai X."/>
            <person name="Doyle J.J."/>
            <person name="Dudez A.M."/>
            <person name="Farmer A.D."/>
            <person name="Fouteau S."/>
            <person name="Franken C."/>
            <person name="Gibelin C."/>
            <person name="Gish J."/>
            <person name="Goldstein S."/>
            <person name="Gonzalez A.J."/>
            <person name="Green P.J."/>
            <person name="Hallab A."/>
            <person name="Hartog M."/>
            <person name="Hua A."/>
            <person name="Humphray S.J."/>
            <person name="Jeong D.H."/>
            <person name="Jing Y."/>
            <person name="Jocker A."/>
            <person name="Kenton S.M."/>
            <person name="Kim D.J."/>
            <person name="Klee K."/>
            <person name="Lai H."/>
            <person name="Lang C."/>
            <person name="Lin S."/>
            <person name="Macmil S.L."/>
            <person name="Magdelenat G."/>
            <person name="Matthews L."/>
            <person name="McCorrison J."/>
            <person name="Monaghan E.L."/>
            <person name="Mun J.H."/>
            <person name="Najar F.Z."/>
            <person name="Nicholson C."/>
            <person name="Noirot C."/>
            <person name="O'Bleness M."/>
            <person name="Paule C.R."/>
            <person name="Poulain J."/>
            <person name="Prion F."/>
            <person name="Qin B."/>
            <person name="Qu C."/>
            <person name="Retzel E.F."/>
            <person name="Riddle C."/>
            <person name="Sallet E."/>
            <person name="Samain S."/>
            <person name="Samson N."/>
            <person name="Sanders I."/>
            <person name="Saurat O."/>
            <person name="Scarpelli C."/>
            <person name="Schiex T."/>
            <person name="Segurens B."/>
            <person name="Severin A.J."/>
            <person name="Sherrier D.J."/>
            <person name="Shi R."/>
            <person name="Sims S."/>
            <person name="Singer S.R."/>
            <person name="Sinharoy S."/>
            <person name="Sterck L."/>
            <person name="Viollet A."/>
            <person name="Wang B.B."/>
            <person name="Wang K."/>
            <person name="Wang M."/>
            <person name="Wang X."/>
            <person name="Warfsmann J."/>
            <person name="Weissenbach J."/>
            <person name="White D.D."/>
            <person name="White J.D."/>
            <person name="Wiley G.B."/>
            <person name="Wincker P."/>
            <person name="Xing Y."/>
            <person name="Yang L."/>
            <person name="Yao Z."/>
            <person name="Ying F."/>
            <person name="Zhai J."/>
            <person name="Zhou L."/>
            <person name="Zuber A."/>
            <person name="Denarie J."/>
            <person name="Dixon R.A."/>
            <person name="May G.D."/>
            <person name="Schwartz D.C."/>
            <person name="Rogers J."/>
            <person name="Quetier F."/>
            <person name="Town C.D."/>
            <person name="Roe B.A."/>
        </authorList>
    </citation>
    <scope>NUCLEOTIDE SEQUENCE [LARGE SCALE GENOMIC DNA]</scope>
    <source>
        <strain evidence="2">A17</strain>
        <strain evidence="4 5">cv. Jemalong A17</strain>
    </source>
</reference>
<proteinExistence type="predicted"/>
<name>G7IWB5_MEDTR</name>
<dbReference type="SMART" id="SM00256">
    <property type="entry name" value="FBOX"/>
    <property type="match status" value="1"/>
</dbReference>
<dbReference type="Gene3D" id="1.20.1280.50">
    <property type="match status" value="1"/>
</dbReference>
<dbReference type="PaxDb" id="3880-AES69166"/>
<dbReference type="CDD" id="cd22160">
    <property type="entry name" value="F-box_AtFBL13-like"/>
    <property type="match status" value="1"/>
</dbReference>
<evidence type="ECO:0000313" key="4">
    <source>
        <dbReference type="EnsemblPlants" id="AES69166"/>
    </source>
</evidence>
<evidence type="ECO:0000313" key="6">
    <source>
        <dbReference type="Proteomes" id="UP000265566"/>
    </source>
</evidence>
<organism evidence="2 5">
    <name type="scientific">Medicago truncatula</name>
    <name type="common">Barrel medic</name>
    <name type="synonym">Medicago tribuloides</name>
    <dbReference type="NCBI Taxonomy" id="3880"/>
    <lineage>
        <taxon>Eukaryota</taxon>
        <taxon>Viridiplantae</taxon>
        <taxon>Streptophyta</taxon>
        <taxon>Embryophyta</taxon>
        <taxon>Tracheophyta</taxon>
        <taxon>Spermatophyta</taxon>
        <taxon>Magnoliopsida</taxon>
        <taxon>eudicotyledons</taxon>
        <taxon>Gunneridae</taxon>
        <taxon>Pentapetalae</taxon>
        <taxon>rosids</taxon>
        <taxon>fabids</taxon>
        <taxon>Fabales</taxon>
        <taxon>Fabaceae</taxon>
        <taxon>Papilionoideae</taxon>
        <taxon>50 kb inversion clade</taxon>
        <taxon>NPAAA clade</taxon>
        <taxon>Hologalegina</taxon>
        <taxon>IRL clade</taxon>
        <taxon>Trifolieae</taxon>
        <taxon>Medicago</taxon>
    </lineage>
</organism>
<dbReference type="AlphaFoldDB" id="G7IWB5"/>
<dbReference type="PANTHER" id="PTHR32212">
    <property type="entry name" value="CYCLIN-LIKE F-BOX"/>
    <property type="match status" value="1"/>
</dbReference>
<feature type="domain" description="F-box" evidence="1">
    <location>
        <begin position="14"/>
        <end position="64"/>
    </location>
</feature>
<reference evidence="6" key="4">
    <citation type="journal article" date="2018" name="Nat. Plants">
        <title>Whole-genome landscape of Medicago truncatula symbiotic genes.</title>
        <authorList>
            <person name="Pecrix Y."/>
            <person name="Staton S.E."/>
            <person name="Sallet E."/>
            <person name="Lelandais-Briere C."/>
            <person name="Moreau S."/>
            <person name="Carrere S."/>
            <person name="Blein T."/>
            <person name="Jardinaud M.F."/>
            <person name="Latrasse D."/>
            <person name="Zouine M."/>
            <person name="Zahm M."/>
            <person name="Kreplak J."/>
            <person name="Mayjonade B."/>
            <person name="Satge C."/>
            <person name="Perez M."/>
            <person name="Cauet S."/>
            <person name="Marande W."/>
            <person name="Chantry-Darmon C."/>
            <person name="Lopez-Roques C."/>
            <person name="Bouchez O."/>
            <person name="Berard A."/>
            <person name="Debelle F."/>
            <person name="Munos S."/>
            <person name="Bendahmane A."/>
            <person name="Berges H."/>
            <person name="Niebel A."/>
            <person name="Buitink J."/>
            <person name="Frugier F."/>
            <person name="Benhamed M."/>
            <person name="Crespi M."/>
            <person name="Gouzy J."/>
            <person name="Gamas P."/>
        </authorList>
    </citation>
    <scope>NUCLEOTIDE SEQUENCE [LARGE SCALE GENOMIC DNA]</scope>
    <source>
        <strain evidence="6">cv. Jemalong A17</strain>
    </source>
</reference>
<dbReference type="STRING" id="3880.G7IWB5"/>
<dbReference type="Gramene" id="rna13899">
    <property type="protein sequence ID" value="RHN65990.1"/>
    <property type="gene ID" value="gene13899"/>
</dbReference>
<evidence type="ECO:0000313" key="3">
    <source>
        <dbReference type="EMBL" id="RHN65990.1"/>
    </source>
</evidence>
<evidence type="ECO:0000259" key="1">
    <source>
        <dbReference type="PROSITE" id="PS50181"/>
    </source>
</evidence>
<reference evidence="4" key="3">
    <citation type="submission" date="2015-04" db="UniProtKB">
        <authorList>
            <consortium name="EnsemblPlants"/>
        </authorList>
    </citation>
    <scope>IDENTIFICATION</scope>
    <source>
        <strain evidence="4">cv. Jemalong A17</strain>
    </source>
</reference>
<dbReference type="InterPro" id="IPR036047">
    <property type="entry name" value="F-box-like_dom_sf"/>
</dbReference>
<protein>
    <submittedName>
        <fullName evidence="2">Cytochrome C biogenesis protein ccsA</fullName>
    </submittedName>
    <submittedName>
        <fullName evidence="3">Putative F-box domain, leucine-rich repeat domain, L domain-containing protein</fullName>
    </submittedName>
</protein>
<gene>
    <name evidence="2" type="ordered locus">MTR_3g023330</name>
    <name evidence="3" type="ORF">MtrunA17_Chr3g0085941</name>
</gene>